<dbReference type="InterPro" id="IPR015943">
    <property type="entry name" value="WD40/YVTN_repeat-like_dom_sf"/>
</dbReference>
<accession>A0ABN9FQA2</accession>
<dbReference type="InterPro" id="IPR001680">
    <property type="entry name" value="WD40_rpt"/>
</dbReference>
<evidence type="ECO:0000313" key="3">
    <source>
        <dbReference type="EMBL" id="CAI9599139.1"/>
    </source>
</evidence>
<dbReference type="PANTHER" id="PTHR44525">
    <property type="entry name" value="WD REPEAT-CONTAINING PROTEIN 27"/>
    <property type="match status" value="1"/>
</dbReference>
<protein>
    <submittedName>
        <fullName evidence="3">Uncharacterized protein</fullName>
    </submittedName>
</protein>
<gene>
    <name evidence="3" type="ORF">SPARVUS_LOCUS12548553</name>
</gene>
<keyword evidence="1" id="KW-0677">Repeat</keyword>
<dbReference type="InterPro" id="IPR036322">
    <property type="entry name" value="WD40_repeat_dom_sf"/>
</dbReference>
<dbReference type="SMART" id="SM00320">
    <property type="entry name" value="WD40"/>
    <property type="match status" value="3"/>
</dbReference>
<dbReference type="Gene3D" id="2.130.10.10">
    <property type="entry name" value="YVTN repeat-like/Quinoprotein amine dehydrogenase"/>
    <property type="match status" value="1"/>
</dbReference>
<dbReference type="PANTHER" id="PTHR44525:SF1">
    <property type="entry name" value="WD REPEAT-CONTAINING PROTEIN 27"/>
    <property type="match status" value="1"/>
</dbReference>
<organism evidence="3 4">
    <name type="scientific">Staurois parvus</name>
    <dbReference type="NCBI Taxonomy" id="386267"/>
    <lineage>
        <taxon>Eukaryota</taxon>
        <taxon>Metazoa</taxon>
        <taxon>Chordata</taxon>
        <taxon>Craniata</taxon>
        <taxon>Vertebrata</taxon>
        <taxon>Euteleostomi</taxon>
        <taxon>Amphibia</taxon>
        <taxon>Batrachia</taxon>
        <taxon>Anura</taxon>
        <taxon>Neobatrachia</taxon>
        <taxon>Ranoidea</taxon>
        <taxon>Ranidae</taxon>
        <taxon>Staurois</taxon>
    </lineage>
</organism>
<evidence type="ECO:0000256" key="1">
    <source>
        <dbReference type="ARBA" id="ARBA00022737"/>
    </source>
</evidence>
<dbReference type="Proteomes" id="UP001162483">
    <property type="component" value="Unassembled WGS sequence"/>
</dbReference>
<feature type="repeat" description="WD" evidence="2">
    <location>
        <begin position="160"/>
        <end position="200"/>
    </location>
</feature>
<keyword evidence="4" id="KW-1185">Reference proteome</keyword>
<dbReference type="EMBL" id="CATNWA010017254">
    <property type="protein sequence ID" value="CAI9599139.1"/>
    <property type="molecule type" value="Genomic_DNA"/>
</dbReference>
<evidence type="ECO:0000256" key="2">
    <source>
        <dbReference type="PROSITE-ProRule" id="PRU00221"/>
    </source>
</evidence>
<dbReference type="SUPFAM" id="SSF50978">
    <property type="entry name" value="WD40 repeat-like"/>
    <property type="match status" value="1"/>
</dbReference>
<name>A0ABN9FQA2_9NEOB</name>
<evidence type="ECO:0000313" key="4">
    <source>
        <dbReference type="Proteomes" id="UP001162483"/>
    </source>
</evidence>
<keyword evidence="2" id="KW-0853">WD repeat</keyword>
<dbReference type="Pfam" id="PF00400">
    <property type="entry name" value="WD40"/>
    <property type="match status" value="1"/>
</dbReference>
<sequence>MKRMTETSSKEDIFVQPVVSEKRSTVSTSPVSHVQLACTHQYCAFPLNRNELCVWDTANPHAQPMILKGHHQPITAVAIKQDGDQWLACSASQDYVITWNLNDCKRDFLQGLLPRGLVIGTLIGDVQHIAFHCNEKLVVTCAGTRVFILNVQRKEILAELAVHQGLVTGAEFWADNFLVCISEDRTFSVWDYQAGHLVYQSGIISAFPLLKMYIDEENEQLVTGCSDGMLRAFSLVKGHSFRCLCNIDLRKEKLKFYKQFE</sequence>
<proteinExistence type="predicted"/>
<dbReference type="InterPro" id="IPR042411">
    <property type="entry name" value="WDR27"/>
</dbReference>
<dbReference type="PROSITE" id="PS50082">
    <property type="entry name" value="WD_REPEATS_2"/>
    <property type="match status" value="1"/>
</dbReference>
<reference evidence="3" key="1">
    <citation type="submission" date="2023-05" db="EMBL/GenBank/DDBJ databases">
        <authorList>
            <person name="Stuckert A."/>
        </authorList>
    </citation>
    <scope>NUCLEOTIDE SEQUENCE</scope>
</reference>
<comment type="caution">
    <text evidence="3">The sequence shown here is derived from an EMBL/GenBank/DDBJ whole genome shotgun (WGS) entry which is preliminary data.</text>
</comment>
<feature type="non-terminal residue" evidence="3">
    <location>
        <position position="261"/>
    </location>
</feature>